<keyword evidence="2" id="KW-0472">Membrane</keyword>
<dbReference type="OrthoDB" id="10259680at2759"/>
<dbReference type="AlphaFoldDB" id="A0A8J4PPP7"/>
<feature type="transmembrane region" description="Helical" evidence="2">
    <location>
        <begin position="40"/>
        <end position="61"/>
    </location>
</feature>
<feature type="compositionally biased region" description="Low complexity" evidence="1">
    <location>
        <begin position="111"/>
        <end position="152"/>
    </location>
</feature>
<evidence type="ECO:0008006" key="5">
    <source>
        <dbReference type="Google" id="ProtNLM"/>
    </source>
</evidence>
<comment type="caution">
    <text evidence="3">The sequence shown here is derived from an EMBL/GenBank/DDBJ whole genome shotgun (WGS) entry which is preliminary data.</text>
</comment>
<keyword evidence="4" id="KW-1185">Reference proteome</keyword>
<feature type="transmembrane region" description="Helical" evidence="2">
    <location>
        <begin position="73"/>
        <end position="92"/>
    </location>
</feature>
<evidence type="ECO:0000313" key="4">
    <source>
        <dbReference type="Proteomes" id="UP000695562"/>
    </source>
</evidence>
<dbReference type="InterPro" id="IPR010718">
    <property type="entry name" value="DUF1294"/>
</dbReference>
<keyword evidence="2" id="KW-0812">Transmembrane</keyword>
<keyword evidence="2" id="KW-1133">Transmembrane helix</keyword>
<name>A0A8J4PPP7_9MYCE</name>
<feature type="compositionally biased region" description="Basic residues" evidence="1">
    <location>
        <begin position="166"/>
        <end position="178"/>
    </location>
</feature>
<protein>
    <recommendedName>
        <fullName evidence="5">Transmembrane protein</fullName>
    </recommendedName>
</protein>
<evidence type="ECO:0000313" key="3">
    <source>
        <dbReference type="EMBL" id="KAF2071213.1"/>
    </source>
</evidence>
<proteinExistence type="predicted"/>
<evidence type="ECO:0000256" key="2">
    <source>
        <dbReference type="SAM" id="Phobius"/>
    </source>
</evidence>
<dbReference type="Proteomes" id="UP000695562">
    <property type="component" value="Unassembled WGS sequence"/>
</dbReference>
<organism evidence="3 4">
    <name type="scientific">Polysphondylium violaceum</name>
    <dbReference type="NCBI Taxonomy" id="133409"/>
    <lineage>
        <taxon>Eukaryota</taxon>
        <taxon>Amoebozoa</taxon>
        <taxon>Evosea</taxon>
        <taxon>Eumycetozoa</taxon>
        <taxon>Dictyostelia</taxon>
        <taxon>Dictyosteliales</taxon>
        <taxon>Dictyosteliaceae</taxon>
        <taxon>Polysphondylium</taxon>
    </lineage>
</organism>
<reference evidence="3" key="1">
    <citation type="submission" date="2020-01" db="EMBL/GenBank/DDBJ databases">
        <title>Development of genomics and gene disruption for Polysphondylium violaceum indicates a role for the polyketide synthase stlB in stalk morphogenesis.</title>
        <authorList>
            <person name="Narita B."/>
            <person name="Kawabe Y."/>
            <person name="Kin K."/>
            <person name="Saito T."/>
            <person name="Gibbs R."/>
            <person name="Kuspa A."/>
            <person name="Muzny D."/>
            <person name="Queller D."/>
            <person name="Richards S."/>
            <person name="Strassman J."/>
            <person name="Sucgang R."/>
            <person name="Worley K."/>
            <person name="Schaap P."/>
        </authorList>
    </citation>
    <scope>NUCLEOTIDE SEQUENCE</scope>
    <source>
        <strain evidence="3">QSvi11</strain>
    </source>
</reference>
<gene>
    <name evidence="3" type="ORF">CYY_007465</name>
</gene>
<sequence>MNHLGRLLIGYGAAVNVGAAGLFYYDKQQAIAHKWRVRESTLQLTALFGGWIGGLYAMQTFKHKRAKQSFKNVYFAAIGGNLAMIAGSFVVFKRYPHLIPNSIRVMMRQAQQKNHNQQQSQHINQIQQNSNSNNNNNFRQRKQNQYQQQQEEINYDIEEQPQQTNNRKRRSKKNKNVN</sequence>
<feature type="region of interest" description="Disordered" evidence="1">
    <location>
        <begin position="109"/>
        <end position="178"/>
    </location>
</feature>
<dbReference type="Pfam" id="PF06961">
    <property type="entry name" value="DUF1294"/>
    <property type="match status" value="1"/>
</dbReference>
<accession>A0A8J4PPP7</accession>
<dbReference type="EMBL" id="AJWJ01000400">
    <property type="protein sequence ID" value="KAF2071213.1"/>
    <property type="molecule type" value="Genomic_DNA"/>
</dbReference>
<evidence type="ECO:0000256" key="1">
    <source>
        <dbReference type="SAM" id="MobiDB-lite"/>
    </source>
</evidence>
<feature type="transmembrane region" description="Helical" evidence="2">
    <location>
        <begin position="7"/>
        <end position="25"/>
    </location>
</feature>